<proteinExistence type="predicted"/>
<dbReference type="Pfam" id="PF24694">
    <property type="entry name" value="LNS2_PITM1-3"/>
    <property type="match status" value="1"/>
</dbReference>
<name>A0A1H7LSE5_9GAMM</name>
<dbReference type="CDD" id="cd01427">
    <property type="entry name" value="HAD_like"/>
    <property type="match status" value="1"/>
</dbReference>
<dbReference type="Pfam" id="PF24695">
    <property type="entry name" value="PITM1-3"/>
    <property type="match status" value="1"/>
</dbReference>
<feature type="chain" id="PRO_5010292929" description="LNS2/PITP domain-containing protein" evidence="1">
    <location>
        <begin position="19"/>
        <end position="322"/>
    </location>
</feature>
<dbReference type="GO" id="GO:0008526">
    <property type="term" value="F:phosphatidylinositol transfer activity"/>
    <property type="evidence" value="ECO:0007669"/>
    <property type="project" value="TreeGrafter"/>
</dbReference>
<keyword evidence="1" id="KW-0732">Signal</keyword>
<dbReference type="SMART" id="SM00775">
    <property type="entry name" value="LNS2"/>
    <property type="match status" value="1"/>
</dbReference>
<evidence type="ECO:0000256" key="1">
    <source>
        <dbReference type="SAM" id="SignalP"/>
    </source>
</evidence>
<dbReference type="GO" id="GO:0005737">
    <property type="term" value="C:cytoplasm"/>
    <property type="evidence" value="ECO:0007669"/>
    <property type="project" value="TreeGrafter"/>
</dbReference>
<dbReference type="GO" id="GO:0008525">
    <property type="term" value="F:phosphatidylcholine transporter activity"/>
    <property type="evidence" value="ECO:0007669"/>
    <property type="project" value="TreeGrafter"/>
</dbReference>
<feature type="signal peptide" evidence="1">
    <location>
        <begin position="1"/>
        <end position="18"/>
    </location>
</feature>
<dbReference type="PANTHER" id="PTHR10658:SF11">
    <property type="entry name" value="VIBRATOR, ISOFORM B"/>
    <property type="match status" value="1"/>
</dbReference>
<accession>A0A1H7LSE5</accession>
<dbReference type="AlphaFoldDB" id="A0A1H7LSE5"/>
<gene>
    <name evidence="3" type="ORF">SAMN05216214_107110</name>
</gene>
<reference evidence="3 4" key="1">
    <citation type="submission" date="2016-10" db="EMBL/GenBank/DDBJ databases">
        <authorList>
            <person name="de Groot N.N."/>
        </authorList>
    </citation>
    <scope>NUCLEOTIDE SEQUENCE [LARGE SCALE GENOMIC DNA]</scope>
    <source>
        <strain evidence="3 4">JCM 19513</strain>
    </source>
</reference>
<dbReference type="InterPro" id="IPR036412">
    <property type="entry name" value="HAD-like_sf"/>
</dbReference>
<evidence type="ECO:0000313" key="3">
    <source>
        <dbReference type="EMBL" id="SEL01836.1"/>
    </source>
</evidence>
<dbReference type="Gene3D" id="3.40.50.1000">
    <property type="entry name" value="HAD superfamily/HAD-like"/>
    <property type="match status" value="1"/>
</dbReference>
<dbReference type="SUPFAM" id="SSF56784">
    <property type="entry name" value="HAD-like"/>
    <property type="match status" value="1"/>
</dbReference>
<dbReference type="InterPro" id="IPR023214">
    <property type="entry name" value="HAD_sf"/>
</dbReference>
<evidence type="ECO:0000259" key="2">
    <source>
        <dbReference type="SMART" id="SM00775"/>
    </source>
</evidence>
<dbReference type="EMBL" id="FOAS01000007">
    <property type="protein sequence ID" value="SEL01836.1"/>
    <property type="molecule type" value="Genomic_DNA"/>
</dbReference>
<protein>
    <recommendedName>
        <fullName evidence="2">LNS2/PITP domain-containing protein</fullName>
    </recommendedName>
</protein>
<dbReference type="Proteomes" id="UP000185766">
    <property type="component" value="Unassembled WGS sequence"/>
</dbReference>
<dbReference type="PANTHER" id="PTHR10658">
    <property type="entry name" value="PHOSPHATIDYLINOSITOL TRANSFER PROTEIN"/>
    <property type="match status" value="1"/>
</dbReference>
<sequence>MRLLACCVLLAATATSYAQPQCPDMNAALNPPALTKPAKKSFRHFGNRILAKFYKPWHMVHDEMVRAGQAATVTAKFDYDAVLHKDLEDETVHAYLFGPGMQQWQAIGSYRTDSDGKIRVPVGVRPVGEYRLRFVVEGDLSQVDGYLSVVEAGRKAVLFDIDGTLTINDFEAYADYVGVKTAQAYYYAPETVRAYRDKGYQLVFLTARPYWVTKDGREWFVTQNLPQWHYRSNPYGDGPIPPNTVAHKQGYIQYLREHVGLDIVRAYGNASTDIEAYAGAGLPKAETWIIGKNAGNNGTQAVSGDYSYHFSTVVQNTPAACP</sequence>
<keyword evidence="4" id="KW-1185">Reference proteome</keyword>
<evidence type="ECO:0000313" key="4">
    <source>
        <dbReference type="Proteomes" id="UP000185766"/>
    </source>
</evidence>
<organism evidence="3 4">
    <name type="scientific">Atopomonas hussainii</name>
    <dbReference type="NCBI Taxonomy" id="1429083"/>
    <lineage>
        <taxon>Bacteria</taxon>
        <taxon>Pseudomonadati</taxon>
        <taxon>Pseudomonadota</taxon>
        <taxon>Gammaproteobacteria</taxon>
        <taxon>Pseudomonadales</taxon>
        <taxon>Pseudomonadaceae</taxon>
        <taxon>Atopomonas</taxon>
    </lineage>
</organism>
<dbReference type="GO" id="GO:0031210">
    <property type="term" value="F:phosphatidylcholine binding"/>
    <property type="evidence" value="ECO:0007669"/>
    <property type="project" value="TreeGrafter"/>
</dbReference>
<dbReference type="RefSeq" id="WP_074867204.1">
    <property type="nucleotide sequence ID" value="NZ_FOAS01000007.1"/>
</dbReference>
<dbReference type="InterPro" id="IPR031315">
    <property type="entry name" value="LNS2/PITP"/>
</dbReference>
<dbReference type="GO" id="GO:0035091">
    <property type="term" value="F:phosphatidylinositol binding"/>
    <property type="evidence" value="ECO:0007669"/>
    <property type="project" value="TreeGrafter"/>
</dbReference>
<dbReference type="InterPro" id="IPR001666">
    <property type="entry name" value="PI_transfer"/>
</dbReference>
<dbReference type="STRING" id="1429083.GCA_001885685_00526"/>
<feature type="domain" description="LNS2/PITP" evidence="2">
    <location>
        <begin position="157"/>
        <end position="299"/>
    </location>
</feature>